<dbReference type="Proteomes" id="UP000054516">
    <property type="component" value="Unassembled WGS sequence"/>
</dbReference>
<dbReference type="STRING" id="77044.A0A1W2TSJ8"/>
<dbReference type="SUPFAM" id="SSF81383">
    <property type="entry name" value="F-box domain"/>
    <property type="match status" value="1"/>
</dbReference>
<evidence type="ECO:0000313" key="2">
    <source>
        <dbReference type="EMBL" id="GAP91518.1"/>
    </source>
</evidence>
<dbReference type="PROSITE" id="PS50181">
    <property type="entry name" value="FBOX"/>
    <property type="match status" value="1"/>
</dbReference>
<gene>
    <name evidence="2" type="ORF">SAMD00023353_3101280</name>
</gene>
<dbReference type="OrthoDB" id="4500400at2759"/>
<organism evidence="2">
    <name type="scientific">Rosellinia necatrix</name>
    <name type="common">White root-rot fungus</name>
    <dbReference type="NCBI Taxonomy" id="77044"/>
    <lineage>
        <taxon>Eukaryota</taxon>
        <taxon>Fungi</taxon>
        <taxon>Dikarya</taxon>
        <taxon>Ascomycota</taxon>
        <taxon>Pezizomycotina</taxon>
        <taxon>Sordariomycetes</taxon>
        <taxon>Xylariomycetidae</taxon>
        <taxon>Xylariales</taxon>
        <taxon>Xylariaceae</taxon>
        <taxon>Rosellinia</taxon>
    </lineage>
</organism>
<sequence length="563" mass="62604">MQTPSILENLPLEIFLIILGYLSHNHLLPPRLVSKYFSTHVTPLVFSDLSLVINDLDEVGFHQNLWFVEHLATSRSRIGPAVRTLRIASLYSPRYHAVGGGRVLRDDEPGPNESITREVLSKYLTLLLVKLQNLESVFWTYDAKRDPACYLIPVAQSLASLPKLKILRVKIELVDPDNPESQLPPLHAFRHLSELSVSSDYNLPAAFWENQVRPAVKASAELVSFSLKLDNGDKVAPPPVQAIMGGVPRPSLEALALQRVALPPPGLYPFCSGNLKHLTLLTDPGPQAPAVAWSSVWAALRNVGAELSSLSVSVFGEGMDEMFHYLLSYSGLRKLKIVHVQMDTQTAEDTAGDVFWNEVIPQHKDSLLELVVSPMYEGSWCYGRVAASAITQCASLKRLDLRLCPVDEGWAMAEVARLTGGDEVKFPAQGYNASETLKCCPVLLLYNIRRAESPLEKLVINVTKPAERRNPDMLHLQRGTRAKGSRELYDVQSKIRRRLKETKSGLCNVQLPCYVGQTWPTVQIGYGMVFSWRENKRRGAASNTLGASRYGYYALASGVNHVF</sequence>
<evidence type="ECO:0000259" key="1">
    <source>
        <dbReference type="PROSITE" id="PS50181"/>
    </source>
</evidence>
<dbReference type="InterPro" id="IPR036047">
    <property type="entry name" value="F-box-like_dom_sf"/>
</dbReference>
<dbReference type="AlphaFoldDB" id="A0A1W2TSJ8"/>
<proteinExistence type="predicted"/>
<evidence type="ECO:0000313" key="3">
    <source>
        <dbReference type="Proteomes" id="UP000054516"/>
    </source>
</evidence>
<dbReference type="SUPFAM" id="SSF52047">
    <property type="entry name" value="RNI-like"/>
    <property type="match status" value="1"/>
</dbReference>
<dbReference type="OMA" id="DEMWFDA"/>
<reference evidence="2" key="1">
    <citation type="submission" date="2016-03" db="EMBL/GenBank/DDBJ databases">
        <title>Draft genome sequence of Rosellinia necatrix.</title>
        <authorList>
            <person name="Kanematsu S."/>
        </authorList>
    </citation>
    <scope>NUCLEOTIDE SEQUENCE [LARGE SCALE GENOMIC DNA]</scope>
    <source>
        <strain evidence="2">W97</strain>
    </source>
</reference>
<protein>
    <recommendedName>
        <fullName evidence="1">F-box domain-containing protein</fullName>
    </recommendedName>
</protein>
<accession>A0A1W2TSJ8</accession>
<dbReference type="EMBL" id="DF977476">
    <property type="protein sequence ID" value="GAP91518.1"/>
    <property type="molecule type" value="Genomic_DNA"/>
</dbReference>
<dbReference type="InterPro" id="IPR001810">
    <property type="entry name" value="F-box_dom"/>
</dbReference>
<feature type="domain" description="F-box" evidence="1">
    <location>
        <begin position="4"/>
        <end position="49"/>
    </location>
</feature>
<keyword evidence="3" id="KW-1185">Reference proteome</keyword>
<name>A0A1W2TSJ8_ROSNE</name>